<dbReference type="Proteomes" id="UP000799750">
    <property type="component" value="Unassembled WGS sequence"/>
</dbReference>
<feature type="transmembrane region" description="Helical" evidence="1">
    <location>
        <begin position="12"/>
        <end position="33"/>
    </location>
</feature>
<keyword evidence="1" id="KW-1133">Transmembrane helix</keyword>
<dbReference type="AlphaFoldDB" id="A0A6A6QME0"/>
<evidence type="ECO:0000313" key="3">
    <source>
        <dbReference type="Proteomes" id="UP000799750"/>
    </source>
</evidence>
<keyword evidence="3" id="KW-1185">Reference proteome</keyword>
<feature type="transmembrane region" description="Helical" evidence="1">
    <location>
        <begin position="183"/>
        <end position="201"/>
    </location>
</feature>
<feature type="transmembrane region" description="Helical" evidence="1">
    <location>
        <begin position="221"/>
        <end position="240"/>
    </location>
</feature>
<organism evidence="2 3">
    <name type="scientific">Lophium mytilinum</name>
    <dbReference type="NCBI Taxonomy" id="390894"/>
    <lineage>
        <taxon>Eukaryota</taxon>
        <taxon>Fungi</taxon>
        <taxon>Dikarya</taxon>
        <taxon>Ascomycota</taxon>
        <taxon>Pezizomycotina</taxon>
        <taxon>Dothideomycetes</taxon>
        <taxon>Pleosporomycetidae</taxon>
        <taxon>Mytilinidiales</taxon>
        <taxon>Mytilinidiaceae</taxon>
        <taxon>Lophium</taxon>
    </lineage>
</organism>
<accession>A0A6A6QME0</accession>
<feature type="transmembrane region" description="Helical" evidence="1">
    <location>
        <begin position="148"/>
        <end position="171"/>
    </location>
</feature>
<reference evidence="2" key="1">
    <citation type="journal article" date="2020" name="Stud. Mycol.">
        <title>101 Dothideomycetes genomes: a test case for predicting lifestyles and emergence of pathogens.</title>
        <authorList>
            <person name="Haridas S."/>
            <person name="Albert R."/>
            <person name="Binder M."/>
            <person name="Bloem J."/>
            <person name="Labutti K."/>
            <person name="Salamov A."/>
            <person name="Andreopoulos B."/>
            <person name="Baker S."/>
            <person name="Barry K."/>
            <person name="Bills G."/>
            <person name="Bluhm B."/>
            <person name="Cannon C."/>
            <person name="Castanera R."/>
            <person name="Culley D."/>
            <person name="Daum C."/>
            <person name="Ezra D."/>
            <person name="Gonzalez J."/>
            <person name="Henrissat B."/>
            <person name="Kuo A."/>
            <person name="Liang C."/>
            <person name="Lipzen A."/>
            <person name="Lutzoni F."/>
            <person name="Magnuson J."/>
            <person name="Mondo S."/>
            <person name="Nolan M."/>
            <person name="Ohm R."/>
            <person name="Pangilinan J."/>
            <person name="Park H.-J."/>
            <person name="Ramirez L."/>
            <person name="Alfaro M."/>
            <person name="Sun H."/>
            <person name="Tritt A."/>
            <person name="Yoshinaga Y."/>
            <person name="Zwiers L.-H."/>
            <person name="Turgeon B."/>
            <person name="Goodwin S."/>
            <person name="Spatafora J."/>
            <person name="Crous P."/>
            <person name="Grigoriev I."/>
        </authorList>
    </citation>
    <scope>NUCLEOTIDE SEQUENCE</scope>
    <source>
        <strain evidence="2">CBS 269.34</strain>
    </source>
</reference>
<name>A0A6A6QME0_9PEZI</name>
<proteinExistence type="predicted"/>
<keyword evidence="1" id="KW-0472">Membrane</keyword>
<sequence>MADTTRSPIRTPGFLAFTVCALGAIALSITLLVSCMSPWTDTVSIAKVNVTKAVYDLGIFITPNGSVTSTAQTFSSSSIPSEWTTAFALDVLPEEYLFGLRGLPAYLLSAIEFDLGSHSNLTDALDNWTALIHTAGPKANTGFAHASAYLLIAGVVVTFVLLIIVIAVFVLKRDKVHVAMQSFILPAAMYAVAVGLYYVMLRQWTGSGHGFANPVSTSKGMIIFWVLGGGSVAVALIVIFSSRPRRVRQNNGYYTGRPGYSGGRMIYVGGGGGYYAGGGDSGGWGDGGGDGGG</sequence>
<dbReference type="EMBL" id="MU004192">
    <property type="protein sequence ID" value="KAF2493279.1"/>
    <property type="molecule type" value="Genomic_DNA"/>
</dbReference>
<dbReference type="PROSITE" id="PS51257">
    <property type="entry name" value="PROKAR_LIPOPROTEIN"/>
    <property type="match status" value="1"/>
</dbReference>
<dbReference type="OrthoDB" id="10411532at2759"/>
<keyword evidence="1" id="KW-0812">Transmembrane</keyword>
<evidence type="ECO:0000313" key="2">
    <source>
        <dbReference type="EMBL" id="KAF2493279.1"/>
    </source>
</evidence>
<protein>
    <submittedName>
        <fullName evidence="2">Uncharacterized protein</fullName>
    </submittedName>
</protein>
<evidence type="ECO:0000256" key="1">
    <source>
        <dbReference type="SAM" id="Phobius"/>
    </source>
</evidence>
<gene>
    <name evidence="2" type="ORF">BU16DRAFT_619620</name>
</gene>